<feature type="domain" description="MsrB" evidence="10">
    <location>
        <begin position="11"/>
        <end position="133"/>
    </location>
</feature>
<dbReference type="RefSeq" id="WP_094787704.1">
    <property type="nucleotide sequence ID" value="NZ_NDXW01000001.1"/>
</dbReference>
<evidence type="ECO:0000259" key="10">
    <source>
        <dbReference type="PROSITE" id="PS51790"/>
    </source>
</evidence>
<feature type="binding site" evidence="9">
    <location>
        <position position="102"/>
    </location>
    <ligand>
        <name>Zn(2+)</name>
        <dbReference type="ChEBI" id="CHEBI:29105"/>
    </ligand>
</feature>
<evidence type="ECO:0000256" key="4">
    <source>
        <dbReference type="ARBA" id="ARBA00022723"/>
    </source>
</evidence>
<evidence type="ECO:0000256" key="1">
    <source>
        <dbReference type="ARBA" id="ARBA00007174"/>
    </source>
</evidence>
<dbReference type="InterPro" id="IPR011057">
    <property type="entry name" value="Mss4-like_sf"/>
</dbReference>
<dbReference type="GO" id="GO:0006979">
    <property type="term" value="P:response to oxidative stress"/>
    <property type="evidence" value="ECO:0007669"/>
    <property type="project" value="InterPro"/>
</dbReference>
<keyword evidence="5 9" id="KW-0862">Zinc</keyword>
<dbReference type="PROSITE" id="PS51790">
    <property type="entry name" value="MSRB"/>
    <property type="match status" value="1"/>
</dbReference>
<evidence type="ECO:0000256" key="2">
    <source>
        <dbReference type="ARBA" id="ARBA00012499"/>
    </source>
</evidence>
<dbReference type="GO" id="GO:0030091">
    <property type="term" value="P:protein repair"/>
    <property type="evidence" value="ECO:0007669"/>
    <property type="project" value="InterPro"/>
</dbReference>
<dbReference type="Gene3D" id="2.170.150.20">
    <property type="entry name" value="Peptide methionine sulfoxide reductase"/>
    <property type="match status" value="1"/>
</dbReference>
<reference evidence="11 12" key="1">
    <citation type="submission" date="2017-04" db="EMBL/GenBank/DDBJ databases">
        <title>Draft genome sequence of Zooshikella ganghwensis VG4 isolated from Red Sea sediments.</title>
        <authorList>
            <person name="Rehman Z."/>
            <person name="Alam I."/>
            <person name="Kamau A."/>
            <person name="Bajic V."/>
            <person name="Leiknes T."/>
        </authorList>
    </citation>
    <scope>NUCLEOTIDE SEQUENCE [LARGE SCALE GENOMIC DNA]</scope>
    <source>
        <strain evidence="11 12">VG4</strain>
    </source>
</reference>
<gene>
    <name evidence="9 11" type="primary">msrB</name>
    <name evidence="11" type="ORF">B9G39_14700</name>
</gene>
<keyword evidence="12" id="KW-1185">Reference proteome</keyword>
<name>A0A4P9VR50_9GAMM</name>
<evidence type="ECO:0000256" key="3">
    <source>
        <dbReference type="ARBA" id="ARBA00021130"/>
    </source>
</evidence>
<feature type="active site" description="Nucleophile" evidence="9">
    <location>
        <position position="122"/>
    </location>
</feature>
<dbReference type="InterPro" id="IPR028427">
    <property type="entry name" value="Met_Sox_Rdtase_MsrB"/>
</dbReference>
<evidence type="ECO:0000313" key="11">
    <source>
        <dbReference type="EMBL" id="RDH44582.1"/>
    </source>
</evidence>
<organism evidence="11 12">
    <name type="scientific">Zooshikella ganghwensis</name>
    <dbReference type="NCBI Taxonomy" id="202772"/>
    <lineage>
        <taxon>Bacteria</taxon>
        <taxon>Pseudomonadati</taxon>
        <taxon>Pseudomonadota</taxon>
        <taxon>Gammaproteobacteria</taxon>
        <taxon>Oceanospirillales</taxon>
        <taxon>Zooshikellaceae</taxon>
        <taxon>Zooshikella</taxon>
    </lineage>
</organism>
<feature type="binding site" evidence="9">
    <location>
        <position position="53"/>
    </location>
    <ligand>
        <name>Zn(2+)</name>
        <dbReference type="ChEBI" id="CHEBI:29105"/>
    </ligand>
</feature>
<feature type="binding site" evidence="9">
    <location>
        <position position="50"/>
    </location>
    <ligand>
        <name>Zn(2+)</name>
        <dbReference type="ChEBI" id="CHEBI:29105"/>
    </ligand>
</feature>
<keyword evidence="6 9" id="KW-0560">Oxidoreductase</keyword>
<comment type="cofactor">
    <cofactor evidence="9">
        <name>Zn(2+)</name>
        <dbReference type="ChEBI" id="CHEBI:29105"/>
    </cofactor>
    <text evidence="9">Binds 1 zinc ion per subunit. The zinc ion is important for the structural integrity of the protein.</text>
</comment>
<dbReference type="EMBL" id="NDXW01000001">
    <property type="protein sequence ID" value="RDH44582.1"/>
    <property type="molecule type" value="Genomic_DNA"/>
</dbReference>
<dbReference type="EC" id="1.8.4.12" evidence="2 9"/>
<dbReference type="GO" id="GO:0033743">
    <property type="term" value="F:peptide-methionine (R)-S-oxide reductase activity"/>
    <property type="evidence" value="ECO:0007669"/>
    <property type="project" value="UniProtKB-UniRule"/>
</dbReference>
<dbReference type="Proteomes" id="UP000257039">
    <property type="component" value="Unassembled WGS sequence"/>
</dbReference>
<dbReference type="GO" id="GO:0008270">
    <property type="term" value="F:zinc ion binding"/>
    <property type="evidence" value="ECO:0007669"/>
    <property type="project" value="UniProtKB-UniRule"/>
</dbReference>
<dbReference type="AlphaFoldDB" id="A0A4P9VR50"/>
<sequence>MNKNKKVKKSLQEWQQQLTPEQYRICREKGTEPAFSGEYLGMKETGIYSCTCCGQPLFHSTTKYDSGSGWPSYYQPINEEVVHTETDHSHGMVRTEVMCSQCEAHLGHVFADGPQPTGLRYCINSASLKFTEASSESSKEDN</sequence>
<evidence type="ECO:0000256" key="6">
    <source>
        <dbReference type="ARBA" id="ARBA00023002"/>
    </source>
</evidence>
<feature type="binding site" evidence="9">
    <location>
        <position position="99"/>
    </location>
    <ligand>
        <name>Zn(2+)</name>
        <dbReference type="ChEBI" id="CHEBI:29105"/>
    </ligand>
</feature>
<evidence type="ECO:0000256" key="9">
    <source>
        <dbReference type="HAMAP-Rule" id="MF_01400"/>
    </source>
</evidence>
<evidence type="ECO:0000313" key="12">
    <source>
        <dbReference type="Proteomes" id="UP000257039"/>
    </source>
</evidence>
<comment type="similarity">
    <text evidence="1 9">Belongs to the MsrB Met sulfoxide reductase family.</text>
</comment>
<comment type="caution">
    <text evidence="11">The sequence shown here is derived from an EMBL/GenBank/DDBJ whole genome shotgun (WGS) entry which is preliminary data.</text>
</comment>
<comment type="catalytic activity">
    <reaction evidence="7 9">
        <text>L-methionyl-[protein] + [thioredoxin]-disulfide + H2O = L-methionyl-(R)-S-oxide-[protein] + [thioredoxin]-dithiol</text>
        <dbReference type="Rhea" id="RHEA:24164"/>
        <dbReference type="Rhea" id="RHEA-COMP:10698"/>
        <dbReference type="Rhea" id="RHEA-COMP:10700"/>
        <dbReference type="Rhea" id="RHEA-COMP:12313"/>
        <dbReference type="Rhea" id="RHEA-COMP:12314"/>
        <dbReference type="ChEBI" id="CHEBI:15377"/>
        <dbReference type="ChEBI" id="CHEBI:16044"/>
        <dbReference type="ChEBI" id="CHEBI:29950"/>
        <dbReference type="ChEBI" id="CHEBI:45764"/>
        <dbReference type="ChEBI" id="CHEBI:50058"/>
        <dbReference type="EC" id="1.8.4.12"/>
    </reaction>
</comment>
<dbReference type="FunFam" id="2.170.150.20:FF:000001">
    <property type="entry name" value="Peptide methionine sulfoxide reductase MsrB"/>
    <property type="match status" value="1"/>
</dbReference>
<dbReference type="NCBIfam" id="TIGR00357">
    <property type="entry name" value="peptide-methionine (R)-S-oxide reductase MsrB"/>
    <property type="match status" value="1"/>
</dbReference>
<accession>A0A4P9VR50</accession>
<protein>
    <recommendedName>
        <fullName evidence="3 9">Peptide methionine sulfoxide reductase MsrB</fullName>
        <ecNumber evidence="2 9">1.8.4.12</ecNumber>
    </recommendedName>
    <alternativeName>
        <fullName evidence="8 9">Peptide-methionine (R)-S-oxide reductase</fullName>
    </alternativeName>
</protein>
<proteinExistence type="inferred from homology"/>
<evidence type="ECO:0000256" key="5">
    <source>
        <dbReference type="ARBA" id="ARBA00022833"/>
    </source>
</evidence>
<keyword evidence="4 9" id="KW-0479">Metal-binding</keyword>
<dbReference type="SUPFAM" id="SSF51316">
    <property type="entry name" value="Mss4-like"/>
    <property type="match status" value="1"/>
</dbReference>
<dbReference type="PANTHER" id="PTHR10173">
    <property type="entry name" value="METHIONINE SULFOXIDE REDUCTASE"/>
    <property type="match status" value="1"/>
</dbReference>
<dbReference type="PANTHER" id="PTHR10173:SF52">
    <property type="entry name" value="METHIONINE-R-SULFOXIDE REDUCTASE B1"/>
    <property type="match status" value="1"/>
</dbReference>
<evidence type="ECO:0000256" key="8">
    <source>
        <dbReference type="ARBA" id="ARBA00075819"/>
    </source>
</evidence>
<dbReference type="Pfam" id="PF01641">
    <property type="entry name" value="SelR"/>
    <property type="match status" value="1"/>
</dbReference>
<dbReference type="HAMAP" id="MF_01400">
    <property type="entry name" value="MsrB"/>
    <property type="match status" value="1"/>
</dbReference>
<dbReference type="InterPro" id="IPR002579">
    <property type="entry name" value="Met_Sox_Rdtase_MsrB_dom"/>
</dbReference>
<dbReference type="GO" id="GO:0005737">
    <property type="term" value="C:cytoplasm"/>
    <property type="evidence" value="ECO:0007669"/>
    <property type="project" value="TreeGrafter"/>
</dbReference>
<evidence type="ECO:0000256" key="7">
    <source>
        <dbReference type="ARBA" id="ARBA00048488"/>
    </source>
</evidence>